<dbReference type="InterPro" id="IPR018598">
    <property type="entry name" value="DUF2027"/>
</dbReference>
<keyword evidence="3" id="KW-1185">Reference proteome</keyword>
<comment type="caution">
    <text evidence="2">The sequence shown here is derived from an EMBL/GenBank/DDBJ whole genome shotgun (WGS) entry which is preliminary data.</text>
</comment>
<gene>
    <name evidence="2" type="ORF">DF185_02640</name>
</gene>
<feature type="domain" description="Smr" evidence="1">
    <location>
        <begin position="272"/>
        <end position="342"/>
    </location>
</feature>
<dbReference type="EMBL" id="QFLI01000001">
    <property type="protein sequence ID" value="PXY03007.1"/>
    <property type="molecule type" value="Genomic_DNA"/>
</dbReference>
<sequence>MQINIGDKVRFLNDIGGGTVTKIIDANTVMVLNDEDDFEIPSMKKNLVVVEAAGGEQANQQQTTHITTESSTFKPSAQNLFVEKEEVYVAFAPREGYTPTESPLELYLINDTNHILLYGFYDKKGNKMEGQTAGNLDPKSKILLNEYDLKELNELSNCFFQILFYKPGESDIKKPLERNIKIQPVKFYKSNSYKDTPYFQQNVILHKLTGEELEHKLEELSQKELKKVIREKESANKSPKQQINVKGKDDIIEVDLHINSLIDSVTGLSNADILEFQLNKFHEIMRQYQNSKGKRIVFIHGIGNGTLKKKVHDELRRKYKKHYQQDASFKEYGWGATMVTIR</sequence>
<evidence type="ECO:0000259" key="1">
    <source>
        <dbReference type="PROSITE" id="PS50828"/>
    </source>
</evidence>
<dbReference type="Pfam" id="PF01713">
    <property type="entry name" value="Smr"/>
    <property type="match status" value="1"/>
</dbReference>
<organism evidence="2 3">
    <name type="scientific">Marinifilum breve</name>
    <dbReference type="NCBI Taxonomy" id="2184082"/>
    <lineage>
        <taxon>Bacteria</taxon>
        <taxon>Pseudomonadati</taxon>
        <taxon>Bacteroidota</taxon>
        <taxon>Bacteroidia</taxon>
        <taxon>Marinilabiliales</taxon>
        <taxon>Marinifilaceae</taxon>
    </lineage>
</organism>
<accession>A0A2V4A535</accession>
<dbReference type="PROSITE" id="PS50828">
    <property type="entry name" value="SMR"/>
    <property type="match status" value="1"/>
</dbReference>
<dbReference type="InterPro" id="IPR036063">
    <property type="entry name" value="Smr_dom_sf"/>
</dbReference>
<dbReference type="OrthoDB" id="1524810at2"/>
<evidence type="ECO:0000313" key="2">
    <source>
        <dbReference type="EMBL" id="PXY03007.1"/>
    </source>
</evidence>
<proteinExistence type="predicted"/>
<dbReference type="RefSeq" id="WP_110359164.1">
    <property type="nucleotide sequence ID" value="NZ_QFLI01000001.1"/>
</dbReference>
<dbReference type="InterPro" id="IPR036781">
    <property type="entry name" value="Smr_assoc-like_sf"/>
</dbReference>
<dbReference type="Gene3D" id="3.30.1370.110">
    <property type="match status" value="1"/>
</dbReference>
<dbReference type="InterPro" id="IPR002625">
    <property type="entry name" value="Smr_dom"/>
</dbReference>
<evidence type="ECO:0000313" key="3">
    <source>
        <dbReference type="Proteomes" id="UP000248079"/>
    </source>
</evidence>
<dbReference type="AlphaFoldDB" id="A0A2V4A535"/>
<dbReference type="Gene3D" id="2.60.40.1600">
    <property type="entry name" value="Smr-associated-like"/>
    <property type="match status" value="1"/>
</dbReference>
<dbReference type="SUPFAM" id="SSF158949">
    <property type="entry name" value="Smr-associated domain-like"/>
    <property type="match status" value="1"/>
</dbReference>
<dbReference type="Pfam" id="PF09640">
    <property type="entry name" value="DUF2027"/>
    <property type="match status" value="1"/>
</dbReference>
<protein>
    <recommendedName>
        <fullName evidence="1">Smr domain-containing protein</fullName>
    </recommendedName>
</protein>
<name>A0A2V4A535_9BACT</name>
<dbReference type="Proteomes" id="UP000248079">
    <property type="component" value="Unassembled WGS sequence"/>
</dbReference>
<reference evidence="2 3" key="1">
    <citation type="submission" date="2018-05" db="EMBL/GenBank/DDBJ databases">
        <title>Marinifilum breve JC075T sp. nov., a marine bacterium isolated from Yongle Blue Hole in the South China Sea.</title>
        <authorList>
            <person name="Fu T."/>
        </authorList>
    </citation>
    <scope>NUCLEOTIDE SEQUENCE [LARGE SCALE GENOMIC DNA]</scope>
    <source>
        <strain evidence="2 3">JC075</strain>
    </source>
</reference>